<dbReference type="Proteomes" id="UP000294558">
    <property type="component" value="Unassembled WGS sequence"/>
</dbReference>
<feature type="compositionally biased region" description="Low complexity" evidence="2">
    <location>
        <begin position="127"/>
        <end position="139"/>
    </location>
</feature>
<dbReference type="InterPro" id="IPR009061">
    <property type="entry name" value="DNA-bd_dom_put_sf"/>
</dbReference>
<keyword evidence="5" id="KW-1185">Reference proteome</keyword>
<dbReference type="PANTHER" id="PTHR30204:SF89">
    <property type="entry name" value="HTH MERR-TYPE DOMAIN-CONTAINING PROTEIN"/>
    <property type="match status" value="1"/>
</dbReference>
<dbReference type="InterPro" id="IPR018247">
    <property type="entry name" value="EF_Hand_1_Ca_BS"/>
</dbReference>
<dbReference type="Pfam" id="PF00376">
    <property type="entry name" value="MerR"/>
    <property type="match status" value="1"/>
</dbReference>
<keyword evidence="1" id="KW-0238">DNA-binding</keyword>
<evidence type="ECO:0000313" key="5">
    <source>
        <dbReference type="Proteomes" id="UP000294558"/>
    </source>
</evidence>
<dbReference type="AlphaFoldDB" id="A0A4R7I1J5"/>
<evidence type="ECO:0000259" key="3">
    <source>
        <dbReference type="PROSITE" id="PS50937"/>
    </source>
</evidence>
<feature type="compositionally biased region" description="Basic and acidic residues" evidence="2">
    <location>
        <begin position="86"/>
        <end position="97"/>
    </location>
</feature>
<evidence type="ECO:0000313" key="4">
    <source>
        <dbReference type="EMBL" id="TDT16466.1"/>
    </source>
</evidence>
<dbReference type="PANTHER" id="PTHR30204">
    <property type="entry name" value="REDOX-CYCLING DRUG-SENSING TRANSCRIPTIONAL ACTIVATOR SOXR"/>
    <property type="match status" value="1"/>
</dbReference>
<evidence type="ECO:0000256" key="1">
    <source>
        <dbReference type="ARBA" id="ARBA00023125"/>
    </source>
</evidence>
<protein>
    <submittedName>
        <fullName evidence="4">MerR-like DNA binding protein</fullName>
    </submittedName>
</protein>
<dbReference type="GO" id="GO:0003700">
    <property type="term" value="F:DNA-binding transcription factor activity"/>
    <property type="evidence" value="ECO:0007669"/>
    <property type="project" value="InterPro"/>
</dbReference>
<dbReference type="CDD" id="cd00592">
    <property type="entry name" value="HTH_MerR-like"/>
    <property type="match status" value="1"/>
</dbReference>
<dbReference type="GO" id="GO:0003677">
    <property type="term" value="F:DNA binding"/>
    <property type="evidence" value="ECO:0007669"/>
    <property type="project" value="UniProtKB-KW"/>
</dbReference>
<accession>A0A4R7I1J5</accession>
<dbReference type="SMART" id="SM00422">
    <property type="entry name" value="HTH_MERR"/>
    <property type="match status" value="1"/>
</dbReference>
<dbReference type="PROSITE" id="PS50937">
    <property type="entry name" value="HTH_MERR_2"/>
    <property type="match status" value="1"/>
</dbReference>
<feature type="region of interest" description="Disordered" evidence="2">
    <location>
        <begin position="86"/>
        <end position="157"/>
    </location>
</feature>
<dbReference type="Gene3D" id="1.10.1660.10">
    <property type="match status" value="1"/>
</dbReference>
<organism evidence="4 5">
    <name type="scientific">Ilumatobacter fluminis</name>
    <dbReference type="NCBI Taxonomy" id="467091"/>
    <lineage>
        <taxon>Bacteria</taxon>
        <taxon>Bacillati</taxon>
        <taxon>Actinomycetota</taxon>
        <taxon>Acidimicrobiia</taxon>
        <taxon>Acidimicrobiales</taxon>
        <taxon>Ilumatobacteraceae</taxon>
        <taxon>Ilumatobacter</taxon>
    </lineage>
</organism>
<name>A0A4R7I1J5_9ACTN</name>
<reference evidence="4 5" key="1">
    <citation type="submission" date="2019-03" db="EMBL/GenBank/DDBJ databases">
        <title>Sequencing the genomes of 1000 actinobacteria strains.</title>
        <authorList>
            <person name="Klenk H.-P."/>
        </authorList>
    </citation>
    <scope>NUCLEOTIDE SEQUENCE [LARGE SCALE GENOMIC DNA]</scope>
    <source>
        <strain evidence="4 5">DSM 18936</strain>
    </source>
</reference>
<gene>
    <name evidence="4" type="ORF">BDK89_2056</name>
</gene>
<dbReference type="InterPro" id="IPR047057">
    <property type="entry name" value="MerR_fam"/>
</dbReference>
<comment type="caution">
    <text evidence="4">The sequence shown here is derived from an EMBL/GenBank/DDBJ whole genome shotgun (WGS) entry which is preliminary data.</text>
</comment>
<feature type="domain" description="HTH merR-type" evidence="3">
    <location>
        <begin position="9"/>
        <end position="83"/>
    </location>
</feature>
<dbReference type="RefSeq" id="WP_208294026.1">
    <property type="nucleotide sequence ID" value="NZ_SOAU01000001.1"/>
</dbReference>
<proteinExistence type="predicted"/>
<evidence type="ECO:0000256" key="2">
    <source>
        <dbReference type="SAM" id="MobiDB-lite"/>
    </source>
</evidence>
<dbReference type="EMBL" id="SOAU01000001">
    <property type="protein sequence ID" value="TDT16466.1"/>
    <property type="molecule type" value="Genomic_DNA"/>
</dbReference>
<dbReference type="SUPFAM" id="SSF46955">
    <property type="entry name" value="Putative DNA-binding domain"/>
    <property type="match status" value="1"/>
</dbReference>
<sequence>MADTSGEGYLSIGEVLGLLLEEFPDVTISKIRFLESQGLISPERTPSGYRKFYDDDVELLRVILTEQRENFLPLRVIKNRLETGEIDPTGEHLRPDDDQLPPDPDAASPSHDSSSDADEYADPDPTPAEVPASAVSSHPAARHQPAPEPTRAEPAADVVEHDDAAADAPEADDDANEPAPAQLLPGVLLDRTELCAMIGMTDAELEQLESFGIVQRQEGAGGVAVYGDDAVEIAAPACAFLRAGVDARHLRTFRTAAEREASLYEQLVTPRFRQRNPEARAEALSQLRQLDALGSKLRSALTKHALSHHFRP</sequence>
<dbReference type="InterPro" id="IPR000551">
    <property type="entry name" value="MerR-type_HTH_dom"/>
</dbReference>
<dbReference type="PROSITE" id="PS00018">
    <property type="entry name" value="EF_HAND_1"/>
    <property type="match status" value="1"/>
</dbReference>